<dbReference type="CDD" id="cd06446">
    <property type="entry name" value="Trp-synth_B"/>
    <property type="match status" value="1"/>
</dbReference>
<sequence>MMAAVPDEHGRFGRFGGKYVPETLMNALIELEEAYRKYSQDPEFVKEVETLLHDYSGRPTRLYHAQRLSEKLGGAKIYLKREDLNHTGAHKINNTIGQALLAKRMGKKKVIAETGAGQHGVATATVAALLGLECKVFMGEEDMKRQQLNVFRMRLLGTEVVPVMSGTRTLKDACNETLRYWVSNVHDTYYILGSVTGPHPYPMIVRDFQRVIGDETRSQILELEGRLPDAVIACVGGGSNAMGMFYPFVGDEGVRLIATEAAGRGVDTEEHAATMTKGSPGVFQGSLSYVLQDEFGQVIPAHSISAGLDYPGVGPEHAYLKDLKRAEYLPITDAEALDALQLLCKTEGIIPALESAHAVAQAIKTAPTMSPEELLIICLSGRGDKDVEAIMGYLGGADHESH</sequence>
<protein>
    <recommendedName>
        <fullName evidence="12">Tryptophan synthase beta chain</fullName>
        <ecNumber evidence="12">4.2.1.20</ecNumber>
    </recommendedName>
</protein>
<evidence type="ECO:0000256" key="2">
    <source>
        <dbReference type="ARBA" id="ARBA00002786"/>
    </source>
</evidence>
<dbReference type="GO" id="GO:0005737">
    <property type="term" value="C:cytoplasm"/>
    <property type="evidence" value="ECO:0007669"/>
    <property type="project" value="TreeGrafter"/>
</dbReference>
<dbReference type="EC" id="4.2.1.20" evidence="12"/>
<dbReference type="FunFam" id="3.40.50.1100:FF:000001">
    <property type="entry name" value="Tryptophan synthase beta chain"/>
    <property type="match status" value="1"/>
</dbReference>
<name>A0A410WVG5_9BACL</name>
<dbReference type="Gene3D" id="3.40.50.1100">
    <property type="match status" value="2"/>
</dbReference>
<comment type="catalytic activity">
    <reaction evidence="11 12">
        <text>(1S,2R)-1-C-(indol-3-yl)glycerol 3-phosphate + L-serine = D-glyceraldehyde 3-phosphate + L-tryptophan + H2O</text>
        <dbReference type="Rhea" id="RHEA:10532"/>
        <dbReference type="ChEBI" id="CHEBI:15377"/>
        <dbReference type="ChEBI" id="CHEBI:33384"/>
        <dbReference type="ChEBI" id="CHEBI:57912"/>
        <dbReference type="ChEBI" id="CHEBI:58866"/>
        <dbReference type="ChEBI" id="CHEBI:59776"/>
        <dbReference type="EC" id="4.2.1.20"/>
    </reaction>
</comment>
<keyword evidence="10 12" id="KW-0456">Lyase</keyword>
<evidence type="ECO:0000313" key="14">
    <source>
        <dbReference type="EMBL" id="QAV18320.1"/>
    </source>
</evidence>
<keyword evidence="9 12" id="KW-0057">Aromatic amino acid biosynthesis</keyword>
<evidence type="ECO:0000256" key="10">
    <source>
        <dbReference type="ARBA" id="ARBA00023239"/>
    </source>
</evidence>
<dbReference type="Pfam" id="PF00291">
    <property type="entry name" value="PALP"/>
    <property type="match status" value="1"/>
</dbReference>
<dbReference type="FunFam" id="3.40.50.1100:FF:000004">
    <property type="entry name" value="Tryptophan synthase beta chain"/>
    <property type="match status" value="1"/>
</dbReference>
<feature type="domain" description="Tryptophan synthase beta chain-like PALP" evidence="13">
    <location>
        <begin position="57"/>
        <end position="378"/>
    </location>
</feature>
<dbReference type="InterPro" id="IPR001926">
    <property type="entry name" value="TrpB-like_PALP"/>
</dbReference>
<dbReference type="InterPro" id="IPR036052">
    <property type="entry name" value="TrpB-like_PALP_sf"/>
</dbReference>
<accession>A0A410WVG5</accession>
<evidence type="ECO:0000256" key="3">
    <source>
        <dbReference type="ARBA" id="ARBA00004733"/>
    </source>
</evidence>
<dbReference type="InterPro" id="IPR006654">
    <property type="entry name" value="Trp_synth_beta"/>
</dbReference>
<dbReference type="Proteomes" id="UP000288943">
    <property type="component" value="Chromosome"/>
</dbReference>
<evidence type="ECO:0000256" key="12">
    <source>
        <dbReference type="HAMAP-Rule" id="MF_00133"/>
    </source>
</evidence>
<keyword evidence="8 12" id="KW-0663">Pyridoxal phosphate</keyword>
<comment type="pathway">
    <text evidence="3 12">Amino-acid biosynthesis; L-tryptophan biosynthesis; L-tryptophan from chorismate: step 5/5.</text>
</comment>
<evidence type="ECO:0000256" key="6">
    <source>
        <dbReference type="ARBA" id="ARBA00022605"/>
    </source>
</evidence>
<evidence type="ECO:0000256" key="11">
    <source>
        <dbReference type="ARBA" id="ARBA00049047"/>
    </source>
</evidence>
<dbReference type="UniPathway" id="UPA00035">
    <property type="reaction ID" value="UER00044"/>
</dbReference>
<dbReference type="PANTHER" id="PTHR48077">
    <property type="entry name" value="TRYPTOPHAN SYNTHASE-RELATED"/>
    <property type="match status" value="1"/>
</dbReference>
<evidence type="ECO:0000313" key="15">
    <source>
        <dbReference type="Proteomes" id="UP000288943"/>
    </source>
</evidence>
<reference evidence="14 15" key="1">
    <citation type="submission" date="2018-01" db="EMBL/GenBank/DDBJ databases">
        <title>The whole genome sequencing and assembly of Paenibacillus chitinolyticus KCCM 41400 strain.</title>
        <authorList>
            <person name="Kim J.-Y."/>
            <person name="Park M.-K."/>
            <person name="Lee Y.-J."/>
            <person name="Yi H."/>
            <person name="Bahn Y.-S."/>
            <person name="Kim J.F."/>
            <person name="Lee D.-W."/>
        </authorList>
    </citation>
    <scope>NUCLEOTIDE SEQUENCE [LARGE SCALE GENOMIC DNA]</scope>
    <source>
        <strain evidence="14 15">KCCM 41400</strain>
    </source>
</reference>
<dbReference type="PIRSF" id="PIRSF001413">
    <property type="entry name" value="Trp_syn_beta"/>
    <property type="match status" value="1"/>
</dbReference>
<feature type="modified residue" description="N6-(pyridoxal phosphate)lysine" evidence="12">
    <location>
        <position position="91"/>
    </location>
</feature>
<keyword evidence="6 12" id="KW-0028">Amino-acid biosynthesis</keyword>
<dbReference type="GO" id="GO:0004834">
    <property type="term" value="F:tryptophan synthase activity"/>
    <property type="evidence" value="ECO:0007669"/>
    <property type="project" value="UniProtKB-UniRule"/>
</dbReference>
<comment type="function">
    <text evidence="2 12">The beta subunit is responsible for the synthesis of L-tryptophan from indole and L-serine.</text>
</comment>
<dbReference type="OrthoDB" id="9766131at2"/>
<organism evidence="14 15">
    <name type="scientific">Paenibacillus chitinolyticus</name>
    <dbReference type="NCBI Taxonomy" id="79263"/>
    <lineage>
        <taxon>Bacteria</taxon>
        <taxon>Bacillati</taxon>
        <taxon>Bacillota</taxon>
        <taxon>Bacilli</taxon>
        <taxon>Bacillales</taxon>
        <taxon>Paenibacillaceae</taxon>
        <taxon>Paenibacillus</taxon>
    </lineage>
</organism>
<dbReference type="InterPro" id="IPR006653">
    <property type="entry name" value="Trp_synth_b_CS"/>
</dbReference>
<gene>
    <name evidence="12 14" type="primary">trpB</name>
    <name evidence="14" type="ORF">PC41400_11835</name>
</gene>
<dbReference type="SUPFAM" id="SSF53686">
    <property type="entry name" value="Tryptophan synthase beta subunit-like PLP-dependent enzymes"/>
    <property type="match status" value="1"/>
</dbReference>
<evidence type="ECO:0000256" key="8">
    <source>
        <dbReference type="ARBA" id="ARBA00022898"/>
    </source>
</evidence>
<dbReference type="EMBL" id="CP026520">
    <property type="protein sequence ID" value="QAV18320.1"/>
    <property type="molecule type" value="Genomic_DNA"/>
</dbReference>
<dbReference type="PANTHER" id="PTHR48077:SF3">
    <property type="entry name" value="TRYPTOPHAN SYNTHASE"/>
    <property type="match status" value="1"/>
</dbReference>
<dbReference type="KEGG" id="pchi:PC41400_11835"/>
<proteinExistence type="inferred from homology"/>
<evidence type="ECO:0000256" key="5">
    <source>
        <dbReference type="ARBA" id="ARBA00011270"/>
    </source>
</evidence>
<dbReference type="NCBIfam" id="TIGR00263">
    <property type="entry name" value="trpB"/>
    <property type="match status" value="1"/>
</dbReference>
<comment type="subunit">
    <text evidence="5 12">Tetramer of two alpha and two beta chains.</text>
</comment>
<evidence type="ECO:0000256" key="7">
    <source>
        <dbReference type="ARBA" id="ARBA00022822"/>
    </source>
</evidence>
<dbReference type="HAMAP" id="MF_00133">
    <property type="entry name" value="Trp_synth_beta"/>
    <property type="match status" value="1"/>
</dbReference>
<dbReference type="PROSITE" id="PS00168">
    <property type="entry name" value="TRP_SYNTHASE_BETA"/>
    <property type="match status" value="1"/>
</dbReference>
<evidence type="ECO:0000256" key="1">
    <source>
        <dbReference type="ARBA" id="ARBA00001933"/>
    </source>
</evidence>
<evidence type="ECO:0000256" key="9">
    <source>
        <dbReference type="ARBA" id="ARBA00023141"/>
    </source>
</evidence>
<evidence type="ECO:0000256" key="4">
    <source>
        <dbReference type="ARBA" id="ARBA00009982"/>
    </source>
</evidence>
<keyword evidence="7 12" id="KW-0822">Tryptophan biosynthesis</keyword>
<comment type="similarity">
    <text evidence="4 12">Belongs to the TrpB family.</text>
</comment>
<dbReference type="AlphaFoldDB" id="A0A410WVG5"/>
<comment type="cofactor">
    <cofactor evidence="1 12">
        <name>pyridoxal 5'-phosphate</name>
        <dbReference type="ChEBI" id="CHEBI:597326"/>
    </cofactor>
</comment>
<evidence type="ECO:0000259" key="13">
    <source>
        <dbReference type="Pfam" id="PF00291"/>
    </source>
</evidence>
<dbReference type="InterPro" id="IPR023026">
    <property type="entry name" value="Trp_synth_beta/beta-like"/>
</dbReference>